<keyword evidence="6 7" id="KW-0472">Membrane</keyword>
<dbReference type="InterPro" id="IPR035906">
    <property type="entry name" value="MetI-like_sf"/>
</dbReference>
<evidence type="ECO:0000256" key="7">
    <source>
        <dbReference type="RuleBase" id="RU363032"/>
    </source>
</evidence>
<keyword evidence="11" id="KW-1185">Reference proteome</keyword>
<dbReference type="EMBL" id="BAABIW010000002">
    <property type="protein sequence ID" value="GAA5016687.1"/>
    <property type="molecule type" value="Genomic_DNA"/>
</dbReference>
<name>A0ABP9J0W3_9MICO</name>
<comment type="caution">
    <text evidence="10">The sequence shown here is derived from an EMBL/GenBank/DDBJ whole genome shotgun (WGS) entry which is preliminary data.</text>
</comment>
<sequence>MTLQTPARPTPTGTEPAPEFVRRSPMPTRSGWRRRLTKLDETGAPYAYISPFFLLFALVGLFPLLYTAYVSLHKWSLIGGQGDFVGLKNYADVLAQPYFWNALKNTVSIFLLSSVPQVIAALLIAAALDSGLRARTFWRMGVLLPYVVAPVAVALIFSDLFGDKFGLVNHLLGLVGIDPVQWHKEVVPSHVAIATMVNFRWTGYNALIFLAAMQAIPRDYYEAAMIDGAGRVRTFFSITVPQLRSTIIFVVITSTIGGLQIFDEPRMYDQYGLGGADRQWQTLTLYLYQLGWTQKNFGRAAAVAWMLFLIVVVFAVVNFLVTRRIASKGQR</sequence>
<gene>
    <name evidence="10" type="ORF">GCM10023258_02430</name>
</gene>
<dbReference type="Gene3D" id="1.10.3720.10">
    <property type="entry name" value="MetI-like"/>
    <property type="match status" value="1"/>
</dbReference>
<dbReference type="PANTHER" id="PTHR30193:SF37">
    <property type="entry name" value="INNER MEMBRANE ABC TRANSPORTER PERMEASE PROTEIN YCJO"/>
    <property type="match status" value="1"/>
</dbReference>
<evidence type="ECO:0000313" key="10">
    <source>
        <dbReference type="EMBL" id="GAA5016687.1"/>
    </source>
</evidence>
<evidence type="ECO:0000313" key="11">
    <source>
        <dbReference type="Proteomes" id="UP001500427"/>
    </source>
</evidence>
<keyword evidence="3" id="KW-1003">Cell membrane</keyword>
<feature type="compositionally biased region" description="Polar residues" evidence="8">
    <location>
        <begin position="1"/>
        <end position="13"/>
    </location>
</feature>
<dbReference type="CDD" id="cd06261">
    <property type="entry name" value="TM_PBP2"/>
    <property type="match status" value="1"/>
</dbReference>
<reference evidence="11" key="1">
    <citation type="journal article" date="2019" name="Int. J. Syst. Evol. Microbiol.">
        <title>The Global Catalogue of Microorganisms (GCM) 10K type strain sequencing project: providing services to taxonomists for standard genome sequencing and annotation.</title>
        <authorList>
            <consortium name="The Broad Institute Genomics Platform"/>
            <consortium name="The Broad Institute Genome Sequencing Center for Infectious Disease"/>
            <person name="Wu L."/>
            <person name="Ma J."/>
        </authorList>
    </citation>
    <scope>NUCLEOTIDE SEQUENCE [LARGE SCALE GENOMIC DNA]</scope>
    <source>
        <strain evidence="11">JCM 17687</strain>
    </source>
</reference>
<organism evidence="10 11">
    <name type="scientific">Terrabacter aeriphilus</name>
    <dbReference type="NCBI Taxonomy" id="515662"/>
    <lineage>
        <taxon>Bacteria</taxon>
        <taxon>Bacillati</taxon>
        <taxon>Actinomycetota</taxon>
        <taxon>Actinomycetes</taxon>
        <taxon>Micrococcales</taxon>
        <taxon>Intrasporangiaceae</taxon>
        <taxon>Terrabacter</taxon>
    </lineage>
</organism>
<evidence type="ECO:0000256" key="6">
    <source>
        <dbReference type="ARBA" id="ARBA00023136"/>
    </source>
</evidence>
<dbReference type="PROSITE" id="PS50928">
    <property type="entry name" value="ABC_TM1"/>
    <property type="match status" value="1"/>
</dbReference>
<dbReference type="SUPFAM" id="SSF161098">
    <property type="entry name" value="MetI-like"/>
    <property type="match status" value="1"/>
</dbReference>
<keyword evidence="2 7" id="KW-0813">Transport</keyword>
<feature type="transmembrane region" description="Helical" evidence="7">
    <location>
        <begin position="201"/>
        <end position="221"/>
    </location>
</feature>
<protein>
    <submittedName>
        <fullName evidence="10">Sugar ABC transporter permease</fullName>
    </submittedName>
</protein>
<dbReference type="PANTHER" id="PTHR30193">
    <property type="entry name" value="ABC TRANSPORTER PERMEASE PROTEIN"/>
    <property type="match status" value="1"/>
</dbReference>
<evidence type="ECO:0000256" key="2">
    <source>
        <dbReference type="ARBA" id="ARBA00022448"/>
    </source>
</evidence>
<feature type="transmembrane region" description="Helical" evidence="7">
    <location>
        <begin position="43"/>
        <end position="66"/>
    </location>
</feature>
<comment type="similarity">
    <text evidence="7">Belongs to the binding-protein-dependent transport system permease family.</text>
</comment>
<feature type="transmembrane region" description="Helical" evidence="7">
    <location>
        <begin position="300"/>
        <end position="321"/>
    </location>
</feature>
<feature type="domain" description="ABC transmembrane type-1" evidence="9">
    <location>
        <begin position="103"/>
        <end position="318"/>
    </location>
</feature>
<comment type="subcellular location">
    <subcellularLocation>
        <location evidence="1 7">Cell membrane</location>
        <topology evidence="1 7">Multi-pass membrane protein</topology>
    </subcellularLocation>
</comment>
<feature type="transmembrane region" description="Helical" evidence="7">
    <location>
        <begin position="140"/>
        <end position="161"/>
    </location>
</feature>
<feature type="transmembrane region" description="Helical" evidence="7">
    <location>
        <begin position="242"/>
        <end position="262"/>
    </location>
</feature>
<proteinExistence type="inferred from homology"/>
<feature type="region of interest" description="Disordered" evidence="8">
    <location>
        <begin position="1"/>
        <end position="29"/>
    </location>
</feature>
<keyword evidence="4 7" id="KW-0812">Transmembrane</keyword>
<evidence type="ECO:0000256" key="8">
    <source>
        <dbReference type="SAM" id="MobiDB-lite"/>
    </source>
</evidence>
<dbReference type="InterPro" id="IPR051393">
    <property type="entry name" value="ABC_transporter_permease"/>
</dbReference>
<dbReference type="RefSeq" id="WP_345505597.1">
    <property type="nucleotide sequence ID" value="NZ_BAABIW010000002.1"/>
</dbReference>
<evidence type="ECO:0000259" key="9">
    <source>
        <dbReference type="PROSITE" id="PS50928"/>
    </source>
</evidence>
<dbReference type="Proteomes" id="UP001500427">
    <property type="component" value="Unassembled WGS sequence"/>
</dbReference>
<dbReference type="InterPro" id="IPR000515">
    <property type="entry name" value="MetI-like"/>
</dbReference>
<accession>A0ABP9J0W3</accession>
<keyword evidence="5 7" id="KW-1133">Transmembrane helix</keyword>
<evidence type="ECO:0000256" key="5">
    <source>
        <dbReference type="ARBA" id="ARBA00022989"/>
    </source>
</evidence>
<evidence type="ECO:0000256" key="4">
    <source>
        <dbReference type="ARBA" id="ARBA00022692"/>
    </source>
</evidence>
<dbReference type="Pfam" id="PF00528">
    <property type="entry name" value="BPD_transp_1"/>
    <property type="match status" value="1"/>
</dbReference>
<feature type="transmembrane region" description="Helical" evidence="7">
    <location>
        <begin position="107"/>
        <end position="128"/>
    </location>
</feature>
<evidence type="ECO:0000256" key="3">
    <source>
        <dbReference type="ARBA" id="ARBA00022475"/>
    </source>
</evidence>
<evidence type="ECO:0000256" key="1">
    <source>
        <dbReference type="ARBA" id="ARBA00004651"/>
    </source>
</evidence>